<comment type="similarity">
    <text evidence="1 7">Belongs to the nitroreductase family.</text>
</comment>
<evidence type="ECO:0000256" key="7">
    <source>
        <dbReference type="PIRNR" id="PIRNR000232"/>
    </source>
</evidence>
<keyword evidence="5 7" id="KW-0560">Oxidoreductase</keyword>
<dbReference type="InterPro" id="IPR026021">
    <property type="entry name" value="YdjA-like"/>
</dbReference>
<evidence type="ECO:0000256" key="2">
    <source>
        <dbReference type="ARBA" id="ARBA00022630"/>
    </source>
</evidence>
<dbReference type="OrthoDB" id="9804207at2"/>
<evidence type="ECO:0000313" key="11">
    <source>
        <dbReference type="Proteomes" id="UP000198761"/>
    </source>
</evidence>
<feature type="binding site" description="in other chain" evidence="8">
    <location>
        <begin position="15"/>
        <end position="17"/>
    </location>
    <ligand>
        <name>FMN</name>
        <dbReference type="ChEBI" id="CHEBI:58210"/>
        <note>ligand shared between dimeric partners</note>
    </ligand>
</feature>
<evidence type="ECO:0000256" key="4">
    <source>
        <dbReference type="ARBA" id="ARBA00022857"/>
    </source>
</evidence>
<name>A0A1H8DLZ6_9RHOB</name>
<dbReference type="InterPro" id="IPR052530">
    <property type="entry name" value="NAD(P)H_nitroreductase"/>
</dbReference>
<dbReference type="STRING" id="933059.SAMN04488103_10357"/>
<dbReference type="GO" id="GO:0016491">
    <property type="term" value="F:oxidoreductase activity"/>
    <property type="evidence" value="ECO:0007669"/>
    <property type="project" value="UniProtKB-UniRule"/>
</dbReference>
<evidence type="ECO:0000313" key="10">
    <source>
        <dbReference type="EMBL" id="SEN07794.1"/>
    </source>
</evidence>
<dbReference type="PIRSF" id="PIRSF000232">
    <property type="entry name" value="YdjA"/>
    <property type="match status" value="1"/>
</dbReference>
<feature type="binding site" description="in other chain" evidence="8">
    <location>
        <begin position="138"/>
        <end position="140"/>
    </location>
    <ligand>
        <name>FMN</name>
        <dbReference type="ChEBI" id="CHEBI:58210"/>
        <note>ligand shared between dimeric partners</note>
    </ligand>
</feature>
<accession>A0A1H8DLZ6</accession>
<dbReference type="Gene3D" id="3.40.109.10">
    <property type="entry name" value="NADH Oxidase"/>
    <property type="match status" value="1"/>
</dbReference>
<organism evidence="10 11">
    <name type="scientific">Gemmobacter aquatilis</name>
    <dbReference type="NCBI Taxonomy" id="933059"/>
    <lineage>
        <taxon>Bacteria</taxon>
        <taxon>Pseudomonadati</taxon>
        <taxon>Pseudomonadota</taxon>
        <taxon>Alphaproteobacteria</taxon>
        <taxon>Rhodobacterales</taxon>
        <taxon>Paracoccaceae</taxon>
        <taxon>Gemmobacter</taxon>
    </lineage>
</organism>
<gene>
    <name evidence="10" type="ORF">SAMN04488103_10357</name>
</gene>
<dbReference type="AlphaFoldDB" id="A0A1H8DLZ6"/>
<dbReference type="Proteomes" id="UP000198761">
    <property type="component" value="Unassembled WGS sequence"/>
</dbReference>
<protein>
    <recommendedName>
        <fullName evidence="7">Putative NAD(P)H nitroreductase</fullName>
        <ecNumber evidence="7">1.-.-.-</ecNumber>
    </recommendedName>
</protein>
<keyword evidence="2 7" id="KW-0285">Flavoprotein</keyword>
<proteinExistence type="inferred from homology"/>
<evidence type="ECO:0000256" key="3">
    <source>
        <dbReference type="ARBA" id="ARBA00022643"/>
    </source>
</evidence>
<sequence length="192" mass="20491">MLQPNPAALDFLLARRSRPAKTLQLPVPTAEQLAPILTAALRVPDHGKLEPWRLLVLTKPAMARLADMAEARARATGGDDQRIAKGRGQFDQGHLAVVVISSPKAQDKVPDIEQTLSAGAVCLGLVNAAEAAGWGACWLTGWVSHDRGFAEPAFDLAPQERVAGIVHIGTEGPTPPERPRPDVAALTRWLTA</sequence>
<evidence type="ECO:0000256" key="1">
    <source>
        <dbReference type="ARBA" id="ARBA00007118"/>
    </source>
</evidence>
<evidence type="ECO:0000259" key="9">
    <source>
        <dbReference type="Pfam" id="PF00881"/>
    </source>
</evidence>
<dbReference type="RefSeq" id="WP_091300134.1">
    <property type="nucleotide sequence ID" value="NZ_FOCE01000003.1"/>
</dbReference>
<dbReference type="InterPro" id="IPR029479">
    <property type="entry name" value="Nitroreductase"/>
</dbReference>
<dbReference type="EC" id="1.-.-.-" evidence="7"/>
<dbReference type="Pfam" id="PF00881">
    <property type="entry name" value="Nitroreductase"/>
    <property type="match status" value="1"/>
</dbReference>
<evidence type="ECO:0000256" key="8">
    <source>
        <dbReference type="PIRSR" id="PIRSR000232-1"/>
    </source>
</evidence>
<comment type="cofactor">
    <cofactor evidence="8">
        <name>FMN</name>
        <dbReference type="ChEBI" id="CHEBI:58210"/>
    </cofactor>
    <text evidence="8">Binds 1 FMN per subunit.</text>
</comment>
<evidence type="ECO:0000256" key="5">
    <source>
        <dbReference type="ARBA" id="ARBA00023002"/>
    </source>
</evidence>
<dbReference type="PANTHER" id="PTHR43821:SF1">
    <property type="entry name" value="NAD(P)H NITROREDUCTASE YDJA-RELATED"/>
    <property type="match status" value="1"/>
</dbReference>
<reference evidence="10 11" key="1">
    <citation type="submission" date="2016-10" db="EMBL/GenBank/DDBJ databases">
        <authorList>
            <person name="de Groot N.N."/>
        </authorList>
    </citation>
    <scope>NUCLEOTIDE SEQUENCE [LARGE SCALE GENOMIC DNA]</scope>
    <source>
        <strain evidence="10 11">DSM 3857</strain>
    </source>
</reference>
<keyword evidence="3 7" id="KW-0288">FMN</keyword>
<dbReference type="CDD" id="cd02135">
    <property type="entry name" value="YdjA-like"/>
    <property type="match status" value="1"/>
</dbReference>
<dbReference type="SUPFAM" id="SSF55469">
    <property type="entry name" value="FMN-dependent nitroreductase-like"/>
    <property type="match status" value="1"/>
</dbReference>
<feature type="binding site" evidence="8">
    <location>
        <position position="46"/>
    </location>
    <ligand>
        <name>FMN</name>
        <dbReference type="ChEBI" id="CHEBI:58210"/>
        <note>ligand shared between dimeric partners</note>
    </ligand>
</feature>
<keyword evidence="6 7" id="KW-0520">NAD</keyword>
<keyword evidence="4 7" id="KW-0521">NADP</keyword>
<dbReference type="InterPro" id="IPR000415">
    <property type="entry name" value="Nitroreductase-like"/>
</dbReference>
<dbReference type="EMBL" id="FOCE01000003">
    <property type="protein sequence ID" value="SEN07794.1"/>
    <property type="molecule type" value="Genomic_DNA"/>
</dbReference>
<keyword evidence="11" id="KW-1185">Reference proteome</keyword>
<evidence type="ECO:0000256" key="6">
    <source>
        <dbReference type="ARBA" id="ARBA00023027"/>
    </source>
</evidence>
<feature type="domain" description="Nitroreductase" evidence="9">
    <location>
        <begin position="26"/>
        <end position="169"/>
    </location>
</feature>
<feature type="binding site" evidence="8">
    <location>
        <position position="42"/>
    </location>
    <ligand>
        <name>FMN</name>
        <dbReference type="ChEBI" id="CHEBI:58210"/>
        <note>ligand shared between dimeric partners</note>
    </ligand>
</feature>
<dbReference type="PANTHER" id="PTHR43821">
    <property type="entry name" value="NAD(P)H NITROREDUCTASE YDJA-RELATED"/>
    <property type="match status" value="1"/>
</dbReference>